<feature type="domain" description="CWH43-like N-terminal" evidence="2">
    <location>
        <begin position="25"/>
        <end position="243"/>
    </location>
</feature>
<accession>A0A9J2P599</accession>
<dbReference type="Pfam" id="PF10277">
    <property type="entry name" value="Frag1"/>
    <property type="match status" value="1"/>
</dbReference>
<keyword evidence="1" id="KW-0472">Membrane</keyword>
<organism evidence="3 4">
    <name type="scientific">Ascaris lumbricoides</name>
    <name type="common">Giant roundworm</name>
    <dbReference type="NCBI Taxonomy" id="6252"/>
    <lineage>
        <taxon>Eukaryota</taxon>
        <taxon>Metazoa</taxon>
        <taxon>Ecdysozoa</taxon>
        <taxon>Nematoda</taxon>
        <taxon>Chromadorea</taxon>
        <taxon>Rhabditida</taxon>
        <taxon>Spirurina</taxon>
        <taxon>Ascaridomorpha</taxon>
        <taxon>Ascaridoidea</taxon>
        <taxon>Ascarididae</taxon>
        <taxon>Ascaris</taxon>
    </lineage>
</organism>
<reference evidence="4" key="1">
    <citation type="submission" date="2023-03" db="UniProtKB">
        <authorList>
            <consortium name="WormBaseParasite"/>
        </authorList>
    </citation>
    <scope>IDENTIFICATION</scope>
</reference>
<dbReference type="PROSITE" id="PS51257">
    <property type="entry name" value="PROKAR_LIPOPROTEIN"/>
    <property type="match status" value="1"/>
</dbReference>
<dbReference type="InterPro" id="IPR019402">
    <property type="entry name" value="CWH43_N"/>
</dbReference>
<proteinExistence type="predicted"/>
<feature type="transmembrane region" description="Helical" evidence="1">
    <location>
        <begin position="186"/>
        <end position="210"/>
    </location>
</feature>
<sequence length="279" mass="31896">MKSNSKYRSPEPLLIVPKKLIIITGSVFGALGCYSCLLYTYVFQYDRFSNFMSSDCPDVWNYLPPASYPIGDWEPQRFIWTLVMFAHFPARLFFPLFYKCMYGAIISESCQSTCFRALSYILSRGLIIEALGLVIVTVFDVRSDFTLHAVGYGIWLLAFMINAIASAILQHICGIRALSAKANRTFFIRVAIFLVGGGLCIFTAYAYAVYRLQCSDTAYLCFSISEYILVMFNAAFHLIPYWECNDVEIELVTHRSKPITRWDLNIIPEKFPLRAISYT</sequence>
<keyword evidence="1" id="KW-1133">Transmembrane helix</keyword>
<keyword evidence="1" id="KW-0812">Transmembrane</keyword>
<name>A0A9J2P599_ASCLU</name>
<feature type="transmembrane region" description="Helical" evidence="1">
    <location>
        <begin position="118"/>
        <end position="139"/>
    </location>
</feature>
<evidence type="ECO:0000256" key="1">
    <source>
        <dbReference type="SAM" id="Phobius"/>
    </source>
</evidence>
<keyword evidence="3" id="KW-1185">Reference proteome</keyword>
<feature type="transmembrane region" description="Helical" evidence="1">
    <location>
        <begin position="145"/>
        <end position="165"/>
    </location>
</feature>
<dbReference type="GO" id="GO:0000139">
    <property type="term" value="C:Golgi membrane"/>
    <property type="evidence" value="ECO:0007669"/>
    <property type="project" value="InterPro"/>
</dbReference>
<feature type="transmembrane region" description="Helical" evidence="1">
    <location>
        <begin position="78"/>
        <end position="98"/>
    </location>
</feature>
<dbReference type="InterPro" id="IPR039545">
    <property type="entry name" value="PGAP2"/>
</dbReference>
<evidence type="ECO:0000259" key="2">
    <source>
        <dbReference type="Pfam" id="PF10277"/>
    </source>
</evidence>
<evidence type="ECO:0000313" key="4">
    <source>
        <dbReference type="WBParaSite" id="ALUE_0000503501-mRNA-1"/>
    </source>
</evidence>
<dbReference type="Proteomes" id="UP000036681">
    <property type="component" value="Unplaced"/>
</dbReference>
<dbReference type="WBParaSite" id="ALUE_0000503501-mRNA-1">
    <property type="protein sequence ID" value="ALUE_0000503501-mRNA-1"/>
    <property type="gene ID" value="ALUE_0000503501"/>
</dbReference>
<dbReference type="GO" id="GO:0006506">
    <property type="term" value="P:GPI anchor biosynthetic process"/>
    <property type="evidence" value="ECO:0007669"/>
    <property type="project" value="TreeGrafter"/>
</dbReference>
<dbReference type="PANTHER" id="PTHR12892">
    <property type="entry name" value="FGF RECEPTOR ACTIVATING PROTEIN 1"/>
    <property type="match status" value="1"/>
</dbReference>
<dbReference type="GO" id="GO:0005789">
    <property type="term" value="C:endoplasmic reticulum membrane"/>
    <property type="evidence" value="ECO:0007669"/>
    <property type="project" value="TreeGrafter"/>
</dbReference>
<protein>
    <submittedName>
        <fullName evidence="4">Post-GPI attachment to proteins factor 2</fullName>
    </submittedName>
</protein>
<dbReference type="AlphaFoldDB" id="A0A9J2P599"/>
<evidence type="ECO:0000313" key="3">
    <source>
        <dbReference type="Proteomes" id="UP000036681"/>
    </source>
</evidence>
<feature type="transmembrane region" description="Helical" evidence="1">
    <location>
        <begin position="20"/>
        <end position="42"/>
    </location>
</feature>
<dbReference type="PANTHER" id="PTHR12892:SF15">
    <property type="entry name" value="POST-GPI ATTACHMENT TO PROTEINS FACTOR 2-LIKE"/>
    <property type="match status" value="1"/>
</dbReference>